<keyword evidence="3" id="KW-1185">Reference proteome</keyword>
<dbReference type="InterPro" id="IPR025558">
    <property type="entry name" value="DUF4283"/>
</dbReference>
<feature type="domain" description="DUF4283" evidence="1">
    <location>
        <begin position="161"/>
        <end position="224"/>
    </location>
</feature>
<evidence type="ECO:0000259" key="1">
    <source>
        <dbReference type="Pfam" id="PF14111"/>
    </source>
</evidence>
<evidence type="ECO:0000313" key="3">
    <source>
        <dbReference type="Proteomes" id="UP000826656"/>
    </source>
</evidence>
<dbReference type="PANTHER" id="PTHR34427:SF16">
    <property type="entry name" value="DUF4283 DOMAIN-CONTAINING PROTEIN"/>
    <property type="match status" value="1"/>
</dbReference>
<sequence length="228" mass="26721">MLSGTFLEAVLSSLLGGKTLSPPAPFRRNSFHTPIASGAVWYEWVERSRRMMRRTTVSSKVMEWICFLLREASTDQKKVTRRWRCTERKEEYFCTRKHNEYGRYMSIVAINAGRLIPTSLPRLVNTRYPYSKAVKDSKWLSKNHKETEETSSSEKQEDGFLGRCLVGYLEKASKEKPSLSEIRRWSSYEWKKAFGVNIYELYGDMFLFEFPNKFMAEQTLLGQWNGET</sequence>
<accession>A0ABQ7TTX5</accession>
<organism evidence="2 3">
    <name type="scientific">Solanum tuberosum</name>
    <name type="common">Potato</name>
    <dbReference type="NCBI Taxonomy" id="4113"/>
    <lineage>
        <taxon>Eukaryota</taxon>
        <taxon>Viridiplantae</taxon>
        <taxon>Streptophyta</taxon>
        <taxon>Embryophyta</taxon>
        <taxon>Tracheophyta</taxon>
        <taxon>Spermatophyta</taxon>
        <taxon>Magnoliopsida</taxon>
        <taxon>eudicotyledons</taxon>
        <taxon>Gunneridae</taxon>
        <taxon>Pentapetalae</taxon>
        <taxon>asterids</taxon>
        <taxon>lamiids</taxon>
        <taxon>Solanales</taxon>
        <taxon>Solanaceae</taxon>
        <taxon>Solanoideae</taxon>
        <taxon>Solaneae</taxon>
        <taxon>Solanum</taxon>
    </lineage>
</organism>
<dbReference type="Pfam" id="PF14111">
    <property type="entry name" value="DUF4283"/>
    <property type="match status" value="1"/>
</dbReference>
<name>A0ABQ7TTX5_SOLTU</name>
<proteinExistence type="predicted"/>
<reference evidence="2 3" key="1">
    <citation type="journal article" date="2021" name="bioRxiv">
        <title>Chromosome-scale and haplotype-resolved genome assembly of a tetraploid potato cultivar.</title>
        <authorList>
            <person name="Sun H."/>
            <person name="Jiao W.-B."/>
            <person name="Krause K."/>
            <person name="Campoy J.A."/>
            <person name="Goel M."/>
            <person name="Folz-Donahue K."/>
            <person name="Kukat C."/>
            <person name="Huettel B."/>
            <person name="Schneeberger K."/>
        </authorList>
    </citation>
    <scope>NUCLEOTIDE SEQUENCE [LARGE SCALE GENOMIC DNA]</scope>
    <source>
        <strain evidence="2">SolTubOtavaFocal</strain>
        <tissue evidence="2">Leaves</tissue>
    </source>
</reference>
<protein>
    <recommendedName>
        <fullName evidence="1">DUF4283 domain-containing protein</fullName>
    </recommendedName>
</protein>
<dbReference type="PANTHER" id="PTHR34427">
    <property type="entry name" value="DUF4283 DOMAIN PROTEIN"/>
    <property type="match status" value="1"/>
</dbReference>
<dbReference type="EMBL" id="JAIVGD010000028">
    <property type="protein sequence ID" value="KAH0737893.1"/>
    <property type="molecule type" value="Genomic_DNA"/>
</dbReference>
<comment type="caution">
    <text evidence="2">The sequence shown here is derived from an EMBL/GenBank/DDBJ whole genome shotgun (WGS) entry which is preliminary data.</text>
</comment>
<evidence type="ECO:0000313" key="2">
    <source>
        <dbReference type="EMBL" id="KAH0737893.1"/>
    </source>
</evidence>
<dbReference type="Proteomes" id="UP000826656">
    <property type="component" value="Unassembled WGS sequence"/>
</dbReference>
<gene>
    <name evidence="2" type="ORF">KY290_036598</name>
</gene>